<dbReference type="Proteomes" id="UP000245119">
    <property type="component" value="Linkage Group LG9"/>
</dbReference>
<evidence type="ECO:0000313" key="15">
    <source>
        <dbReference type="EMBL" id="PVD24336.1"/>
    </source>
</evidence>
<dbReference type="Pfam" id="PF00249">
    <property type="entry name" value="Myb_DNA-binding"/>
    <property type="match status" value="1"/>
</dbReference>
<evidence type="ECO:0000256" key="2">
    <source>
        <dbReference type="ARBA" id="ARBA00014469"/>
    </source>
</evidence>
<keyword evidence="8" id="KW-0539">Nucleus</keyword>
<feature type="coiled-coil region" evidence="9">
    <location>
        <begin position="386"/>
        <end position="432"/>
    </location>
</feature>
<dbReference type="CDD" id="cd00167">
    <property type="entry name" value="SANT"/>
    <property type="match status" value="2"/>
</dbReference>
<keyword evidence="16" id="KW-1185">Reference proteome</keyword>
<dbReference type="PANTHER" id="PTHR43999">
    <property type="entry name" value="DNAJ HOMOLOG SUBFAMILY C MEMBER 2"/>
    <property type="match status" value="1"/>
</dbReference>
<dbReference type="GO" id="GO:0051083">
    <property type="term" value="P:'de novo' cotranslational protein folding"/>
    <property type="evidence" value="ECO:0007669"/>
    <property type="project" value="InterPro"/>
</dbReference>
<evidence type="ECO:0000313" key="16">
    <source>
        <dbReference type="Proteomes" id="UP000245119"/>
    </source>
</evidence>
<dbReference type="SMART" id="SM00717">
    <property type="entry name" value="SANT"/>
    <property type="match status" value="2"/>
</dbReference>
<dbReference type="SMART" id="SM00271">
    <property type="entry name" value="DnaJ"/>
    <property type="match status" value="1"/>
</dbReference>
<dbReference type="Gene3D" id="1.10.287.110">
    <property type="entry name" value="DnaJ domain"/>
    <property type="match status" value="1"/>
</dbReference>
<dbReference type="InterPro" id="IPR017930">
    <property type="entry name" value="Myb_dom"/>
</dbReference>
<keyword evidence="6" id="KW-0010">Activator</keyword>
<evidence type="ECO:0000256" key="9">
    <source>
        <dbReference type="SAM" id="Coils"/>
    </source>
</evidence>
<dbReference type="GO" id="GO:0006450">
    <property type="term" value="P:regulation of translational fidelity"/>
    <property type="evidence" value="ECO:0007669"/>
    <property type="project" value="InterPro"/>
</dbReference>
<dbReference type="PROSITE" id="PS51294">
    <property type="entry name" value="HTH_MYB"/>
    <property type="match status" value="1"/>
</dbReference>
<dbReference type="OMA" id="SFWYDFD"/>
<accession>A0A2T7NT71</accession>
<name>A0A2T7NT71_POMCA</name>
<dbReference type="InterPro" id="IPR036869">
    <property type="entry name" value="J_dom_sf"/>
</dbReference>
<feature type="domain" description="J" evidence="11">
    <location>
        <begin position="84"/>
        <end position="157"/>
    </location>
</feature>
<dbReference type="FunFam" id="1.10.10.60:FF:000180">
    <property type="entry name" value="DnaJ (Hsp40) homolog, subfamily C, member 2"/>
    <property type="match status" value="1"/>
</dbReference>
<evidence type="ECO:0000259" key="13">
    <source>
        <dbReference type="PROSITE" id="PS51293"/>
    </source>
</evidence>
<evidence type="ECO:0000256" key="7">
    <source>
        <dbReference type="ARBA" id="ARBA00023186"/>
    </source>
</evidence>
<feature type="domain" description="SANT" evidence="13">
    <location>
        <begin position="554"/>
        <end position="604"/>
    </location>
</feature>
<dbReference type="EMBL" id="PZQS01000009">
    <property type="protein sequence ID" value="PVD24336.1"/>
    <property type="molecule type" value="Genomic_DNA"/>
</dbReference>
<dbReference type="Pfam" id="PF00226">
    <property type="entry name" value="DnaJ"/>
    <property type="match status" value="1"/>
</dbReference>
<keyword evidence="7" id="KW-0143">Chaperone</keyword>
<evidence type="ECO:0000256" key="5">
    <source>
        <dbReference type="ARBA" id="ARBA00022853"/>
    </source>
</evidence>
<dbReference type="InterPro" id="IPR018253">
    <property type="entry name" value="DnaJ_domain_CS"/>
</dbReference>
<keyword evidence="9" id="KW-0175">Coiled coil</keyword>
<evidence type="ECO:0000256" key="6">
    <source>
        <dbReference type="ARBA" id="ARBA00023159"/>
    </source>
</evidence>
<feature type="region of interest" description="Disordered" evidence="10">
    <location>
        <begin position="291"/>
        <end position="327"/>
    </location>
</feature>
<dbReference type="GO" id="GO:0043022">
    <property type="term" value="F:ribosome binding"/>
    <property type="evidence" value="ECO:0007669"/>
    <property type="project" value="InterPro"/>
</dbReference>
<comment type="subcellular location">
    <subcellularLocation>
        <location evidence="1">Cytoplasm</location>
        <location evidence="1">Cytosol</location>
    </subcellularLocation>
</comment>
<keyword evidence="3" id="KW-0963">Cytoplasm</keyword>
<feature type="compositionally biased region" description="Basic and acidic residues" evidence="10">
    <location>
        <begin position="295"/>
        <end position="327"/>
    </location>
</feature>
<proteinExistence type="predicted"/>
<evidence type="ECO:0000256" key="8">
    <source>
        <dbReference type="ARBA" id="ARBA00023242"/>
    </source>
</evidence>
<organism evidence="15 16">
    <name type="scientific">Pomacea canaliculata</name>
    <name type="common">Golden apple snail</name>
    <dbReference type="NCBI Taxonomy" id="400727"/>
    <lineage>
        <taxon>Eukaryota</taxon>
        <taxon>Metazoa</taxon>
        <taxon>Spiralia</taxon>
        <taxon>Lophotrochozoa</taxon>
        <taxon>Mollusca</taxon>
        <taxon>Gastropoda</taxon>
        <taxon>Caenogastropoda</taxon>
        <taxon>Architaenioglossa</taxon>
        <taxon>Ampullarioidea</taxon>
        <taxon>Ampullariidae</taxon>
        <taxon>Pomacea</taxon>
    </lineage>
</organism>
<dbReference type="InterPro" id="IPR001005">
    <property type="entry name" value="SANT/Myb"/>
</dbReference>
<dbReference type="GO" id="GO:0030544">
    <property type="term" value="F:Hsp70 protein binding"/>
    <property type="evidence" value="ECO:0007669"/>
    <property type="project" value="InterPro"/>
</dbReference>
<keyword evidence="5" id="KW-0156">Chromatin regulator</keyword>
<dbReference type="InterPro" id="IPR009057">
    <property type="entry name" value="Homeodomain-like_sf"/>
</dbReference>
<dbReference type="InterPro" id="IPR044634">
    <property type="entry name" value="Zuotin/DnaJC2"/>
</dbReference>
<evidence type="ECO:0000259" key="14">
    <source>
        <dbReference type="PROSITE" id="PS51294"/>
    </source>
</evidence>
<dbReference type="PROSITE" id="PS00636">
    <property type="entry name" value="DNAJ_1"/>
    <property type="match status" value="1"/>
</dbReference>
<reference evidence="15 16" key="1">
    <citation type="submission" date="2018-04" db="EMBL/GenBank/DDBJ databases">
        <title>The genome of golden apple snail Pomacea canaliculata provides insight into stress tolerance and invasive adaptation.</title>
        <authorList>
            <person name="Liu C."/>
            <person name="Liu B."/>
            <person name="Ren Y."/>
            <person name="Zhang Y."/>
            <person name="Wang H."/>
            <person name="Li S."/>
            <person name="Jiang F."/>
            <person name="Yin L."/>
            <person name="Zhang G."/>
            <person name="Qian W."/>
            <person name="Fan W."/>
        </authorList>
    </citation>
    <scope>NUCLEOTIDE SEQUENCE [LARGE SCALE GENOMIC DNA]</scope>
    <source>
        <strain evidence="15">SZHN2017</strain>
        <tissue evidence="15">Muscle</tissue>
    </source>
</reference>
<dbReference type="InterPro" id="IPR032003">
    <property type="entry name" value="RAC_head"/>
</dbReference>
<evidence type="ECO:0000259" key="12">
    <source>
        <dbReference type="PROSITE" id="PS50090"/>
    </source>
</evidence>
<dbReference type="STRING" id="400727.A0A2T7NT71"/>
<dbReference type="Gene3D" id="1.10.10.60">
    <property type="entry name" value="Homeodomain-like"/>
    <property type="match status" value="2"/>
</dbReference>
<dbReference type="InterPro" id="IPR001623">
    <property type="entry name" value="DnaJ_domain"/>
</dbReference>
<dbReference type="SUPFAM" id="SSF46689">
    <property type="entry name" value="Homeodomain-like"/>
    <property type="match status" value="2"/>
</dbReference>
<evidence type="ECO:0000259" key="11">
    <source>
        <dbReference type="PROSITE" id="PS50076"/>
    </source>
</evidence>
<sequence>MLPYAEEDDVTEVYGNLAPSQKLTVEAVGQWFEFYQQKIHGRQSFHSLSAASSSSESEEEDVEECEDDKALLLGLDPKEWKKQDHYAVLGLAKLRYKATEEQIKKAYKRKVLMHHPDKRRARGLLVQEGVDDYFTCITRAYEILGNQNKRRSYDSVDPEFDDSVPPVTQENKNNFFSLFGPKFEMNARWSNKRNVPKLGDADSLFDDVNNFYKFWYEFDSWREFSYLDEEEKEKGENREERRWIEKQNKAVRQKRKKEEVLRIRQLVDNAYACDPRIQRFREEEKEKKLAHKRARQEAARQKAEEEERVKQEALEEERKKKEKEDEEARIQAAVAKKEKEGVKKQLRKERKSFRTMAKDFDYFANTEEERINNLQEVDKLAEMLALNSLQELNESLASANKDKAKETFLQKVAELRAQIEEDKRRQLEISQRSAGGDTMRDKKQWTEEELQMLIKAVNLFPAGTQDRWEVIAAFIGQHVSESNKNARDVLSKAKELQKNDASLRQGVSKQAFSRFEKEHLASSTAAKPMDAPSERLESAAEAQLRETGTNPAPWTTEEQKLLEQAMKTYGPNTPERWECIAEVVPNRSKKDCMKRYKELCELVRAKKAAQEAAKAKKS</sequence>
<dbReference type="InterPro" id="IPR054076">
    <property type="entry name" value="ZUO1-like_ZHD"/>
</dbReference>
<dbReference type="InterPro" id="IPR017884">
    <property type="entry name" value="SANT_dom"/>
</dbReference>
<dbReference type="PROSITE" id="PS50076">
    <property type="entry name" value="DNAJ_2"/>
    <property type="match status" value="1"/>
</dbReference>
<feature type="domain" description="Myb-like" evidence="12">
    <location>
        <begin position="437"/>
        <end position="497"/>
    </location>
</feature>
<dbReference type="Pfam" id="PF21884">
    <property type="entry name" value="ZUO1-like_ZHD"/>
    <property type="match status" value="1"/>
</dbReference>
<dbReference type="Pfam" id="PF16717">
    <property type="entry name" value="RAC_head"/>
    <property type="match status" value="1"/>
</dbReference>
<dbReference type="AlphaFoldDB" id="A0A2T7NT71"/>
<evidence type="ECO:0000256" key="3">
    <source>
        <dbReference type="ARBA" id="ARBA00022490"/>
    </source>
</evidence>
<gene>
    <name evidence="15" type="ORF">C0Q70_14816</name>
</gene>
<dbReference type="PANTHER" id="PTHR43999:SF1">
    <property type="entry name" value="DNAJ HOMOLOG SUBFAMILY C MEMBER 2"/>
    <property type="match status" value="1"/>
</dbReference>
<dbReference type="GO" id="GO:0005829">
    <property type="term" value="C:cytosol"/>
    <property type="evidence" value="ECO:0007669"/>
    <property type="project" value="UniProtKB-SubCell"/>
</dbReference>
<evidence type="ECO:0000256" key="1">
    <source>
        <dbReference type="ARBA" id="ARBA00004514"/>
    </source>
</evidence>
<dbReference type="InterPro" id="IPR042569">
    <property type="entry name" value="RAC_head_sf"/>
</dbReference>
<dbReference type="GO" id="GO:0006325">
    <property type="term" value="P:chromatin organization"/>
    <property type="evidence" value="ECO:0007669"/>
    <property type="project" value="UniProtKB-KW"/>
</dbReference>
<dbReference type="PROSITE" id="PS51293">
    <property type="entry name" value="SANT"/>
    <property type="match status" value="1"/>
</dbReference>
<dbReference type="PRINTS" id="PR00625">
    <property type="entry name" value="JDOMAIN"/>
</dbReference>
<dbReference type="Gene3D" id="1.10.8.840">
    <property type="entry name" value="Ribosome-associated complex head domain"/>
    <property type="match status" value="1"/>
</dbReference>
<comment type="caution">
    <text evidence="15">The sequence shown here is derived from an EMBL/GenBank/DDBJ whole genome shotgun (WGS) entry which is preliminary data.</text>
</comment>
<feature type="region of interest" description="Disordered" evidence="10">
    <location>
        <begin position="518"/>
        <end position="555"/>
    </location>
</feature>
<feature type="domain" description="HTH myb-type" evidence="14">
    <location>
        <begin position="553"/>
        <end position="604"/>
    </location>
</feature>
<evidence type="ECO:0000256" key="10">
    <source>
        <dbReference type="SAM" id="MobiDB-lite"/>
    </source>
</evidence>
<dbReference type="SUPFAM" id="SSF46565">
    <property type="entry name" value="Chaperone J-domain"/>
    <property type="match status" value="1"/>
</dbReference>
<evidence type="ECO:0000256" key="4">
    <source>
        <dbReference type="ARBA" id="ARBA00022737"/>
    </source>
</evidence>
<dbReference type="PROSITE" id="PS50090">
    <property type="entry name" value="MYB_LIKE"/>
    <property type="match status" value="2"/>
</dbReference>
<dbReference type="CDD" id="cd06257">
    <property type="entry name" value="DnaJ"/>
    <property type="match status" value="1"/>
</dbReference>
<protein>
    <recommendedName>
        <fullName evidence="2">DnaJ homolog subfamily C member 2</fullName>
    </recommendedName>
</protein>
<keyword evidence="4" id="KW-0677">Repeat</keyword>
<dbReference type="OrthoDB" id="1690618at2759"/>
<dbReference type="Pfam" id="PF23082">
    <property type="entry name" value="Myb_DNA-binding_2"/>
    <property type="match status" value="1"/>
</dbReference>
<feature type="domain" description="Myb-like" evidence="12">
    <location>
        <begin position="546"/>
        <end position="600"/>
    </location>
</feature>